<reference evidence="2" key="1">
    <citation type="journal article" date="2008" name="Genome Res.">
        <title>The genome of Pelotomaculum thermopropionicum reveals niche-associated evolution in anaerobic microbiota.</title>
        <authorList>
            <person name="Kosaka T."/>
            <person name="Kato S."/>
            <person name="Shimoyama T."/>
            <person name="Ishii S."/>
            <person name="Abe T."/>
            <person name="Watanabe K."/>
        </authorList>
    </citation>
    <scope>NUCLEOTIDE SEQUENCE [LARGE SCALE GENOMIC DNA]</scope>
    <source>
        <strain evidence="2">DSM 13744 / JCM 10971 / SI</strain>
    </source>
</reference>
<dbReference type="STRING" id="370438.PTH_1686"/>
<dbReference type="HOGENOM" id="CLU_2651233_0_0_9"/>
<name>A5D1N0_PELTS</name>
<dbReference type="KEGG" id="pth:PTH_1686"/>
<accession>A5D1N0</accession>
<evidence type="ECO:0000313" key="2">
    <source>
        <dbReference type="Proteomes" id="UP000006556"/>
    </source>
</evidence>
<dbReference type="AlphaFoldDB" id="A5D1N0"/>
<proteinExistence type="predicted"/>
<evidence type="ECO:0000313" key="1">
    <source>
        <dbReference type="EMBL" id="BAF59867.1"/>
    </source>
</evidence>
<keyword evidence="2" id="KW-1185">Reference proteome</keyword>
<sequence>MEFDFRDAFSRIGLQVVEETNKRIKEMKENMDTEKDPRAFTNIILNEMINDNIRITLRVLEEYHRALMKFISEKGV</sequence>
<gene>
    <name evidence="1" type="ordered locus">PTH_1686</name>
</gene>
<dbReference type="EMBL" id="AP009389">
    <property type="protein sequence ID" value="BAF59867.1"/>
    <property type="molecule type" value="Genomic_DNA"/>
</dbReference>
<dbReference type="Proteomes" id="UP000006556">
    <property type="component" value="Chromosome"/>
</dbReference>
<organism evidence="1 2">
    <name type="scientific">Pelotomaculum thermopropionicum (strain DSM 13744 / JCM 10971 / SI)</name>
    <dbReference type="NCBI Taxonomy" id="370438"/>
    <lineage>
        <taxon>Bacteria</taxon>
        <taxon>Bacillati</taxon>
        <taxon>Bacillota</taxon>
        <taxon>Clostridia</taxon>
        <taxon>Eubacteriales</taxon>
        <taxon>Desulfotomaculaceae</taxon>
        <taxon>Pelotomaculum</taxon>
    </lineage>
</organism>
<dbReference type="eggNOG" id="ENOG502ZWHN">
    <property type="taxonomic scope" value="Bacteria"/>
</dbReference>
<protein>
    <submittedName>
        <fullName evidence="1">Uncharacterized protein</fullName>
    </submittedName>
</protein>